<feature type="transmembrane region" description="Helical" evidence="1">
    <location>
        <begin position="55"/>
        <end position="74"/>
    </location>
</feature>
<evidence type="ECO:0000313" key="3">
    <source>
        <dbReference type="Proteomes" id="UP000236023"/>
    </source>
</evidence>
<dbReference type="RefSeq" id="WP_102894188.1">
    <property type="nucleotide sequence ID" value="NZ_JAMOHU010000047.1"/>
</dbReference>
<protein>
    <submittedName>
        <fullName evidence="2">Uncharacterized protein</fullName>
    </submittedName>
</protein>
<evidence type="ECO:0000256" key="1">
    <source>
        <dbReference type="SAM" id="Phobius"/>
    </source>
</evidence>
<sequence>MKHARTSPFHPVQIPLGLIIWSLWFVAIYGGQAVICAVAPPDPRQGVWNWLNGGLGLLTLFTVALLLGLAHYFWRLSRAPRALNERQLFVTKLAAGIHLIAALATLFVGVPLLQIPPCL</sequence>
<gene>
    <name evidence="2" type="ORF">CXK94_09785</name>
</gene>
<feature type="transmembrane region" description="Helical" evidence="1">
    <location>
        <begin position="12"/>
        <end position="35"/>
    </location>
</feature>
<comment type="caution">
    <text evidence="2">The sequence shown here is derived from an EMBL/GenBank/DDBJ whole genome shotgun (WGS) entry which is preliminary data.</text>
</comment>
<accession>A0A2N8T516</accession>
<reference evidence="2 3" key="1">
    <citation type="submission" date="2018-01" db="EMBL/GenBank/DDBJ databases">
        <title>Denitrification phenotypes of diverse strains of Pseudomonas stutzeri.</title>
        <authorList>
            <person name="Milligan D.A."/>
            <person name="Bergaust L."/>
            <person name="Bakken L.R."/>
            <person name="Frostegard A."/>
        </authorList>
    </citation>
    <scope>NUCLEOTIDE SEQUENCE [LARGE SCALE GENOMIC DNA]</scope>
    <source>
        <strain evidence="2 3">24a75</strain>
    </source>
</reference>
<keyword evidence="1" id="KW-0812">Transmembrane</keyword>
<evidence type="ECO:0000313" key="2">
    <source>
        <dbReference type="EMBL" id="PNG09828.1"/>
    </source>
</evidence>
<name>A0A2N8T516_STUST</name>
<feature type="transmembrane region" description="Helical" evidence="1">
    <location>
        <begin position="95"/>
        <end position="115"/>
    </location>
</feature>
<dbReference type="EMBL" id="POUT01000004">
    <property type="protein sequence ID" value="PNG09828.1"/>
    <property type="molecule type" value="Genomic_DNA"/>
</dbReference>
<keyword evidence="1" id="KW-0472">Membrane</keyword>
<dbReference type="AlphaFoldDB" id="A0A2N8T516"/>
<proteinExistence type="predicted"/>
<organism evidence="2 3">
    <name type="scientific">Stutzerimonas stutzeri</name>
    <name type="common">Pseudomonas stutzeri</name>
    <dbReference type="NCBI Taxonomy" id="316"/>
    <lineage>
        <taxon>Bacteria</taxon>
        <taxon>Pseudomonadati</taxon>
        <taxon>Pseudomonadota</taxon>
        <taxon>Gammaproteobacteria</taxon>
        <taxon>Pseudomonadales</taxon>
        <taxon>Pseudomonadaceae</taxon>
        <taxon>Stutzerimonas</taxon>
    </lineage>
</organism>
<dbReference type="Proteomes" id="UP000236023">
    <property type="component" value="Unassembled WGS sequence"/>
</dbReference>
<keyword evidence="1" id="KW-1133">Transmembrane helix</keyword>